<keyword evidence="4" id="KW-1185">Reference proteome</keyword>
<keyword evidence="2" id="KW-0812">Transmembrane</keyword>
<dbReference type="Proteomes" id="UP001058271">
    <property type="component" value="Chromosome"/>
</dbReference>
<dbReference type="RefSeq" id="WP_260729491.1">
    <property type="nucleotide sequence ID" value="NZ_CP073721.1"/>
</dbReference>
<protein>
    <submittedName>
        <fullName evidence="3">Uncharacterized protein</fullName>
    </submittedName>
</protein>
<dbReference type="PANTHER" id="PTHR48174">
    <property type="entry name" value="DUF946 FAMILY PROTEIN"/>
    <property type="match status" value="1"/>
</dbReference>
<evidence type="ECO:0000256" key="2">
    <source>
        <dbReference type="SAM" id="Phobius"/>
    </source>
</evidence>
<keyword evidence="2" id="KW-1133">Transmembrane helix</keyword>
<keyword evidence="2" id="KW-0472">Membrane</keyword>
<evidence type="ECO:0000313" key="3">
    <source>
        <dbReference type="EMBL" id="UWZ40045.1"/>
    </source>
</evidence>
<evidence type="ECO:0000256" key="1">
    <source>
        <dbReference type="SAM" id="MobiDB-lite"/>
    </source>
</evidence>
<evidence type="ECO:0000313" key="4">
    <source>
        <dbReference type="Proteomes" id="UP001058271"/>
    </source>
</evidence>
<accession>A0ABY5ZD32</accession>
<dbReference type="EMBL" id="CP073721">
    <property type="protein sequence ID" value="UWZ40045.1"/>
    <property type="molecule type" value="Genomic_DNA"/>
</dbReference>
<feature type="region of interest" description="Disordered" evidence="1">
    <location>
        <begin position="410"/>
        <end position="442"/>
    </location>
</feature>
<feature type="transmembrane region" description="Helical" evidence="2">
    <location>
        <begin position="489"/>
        <end position="508"/>
    </location>
</feature>
<sequence>MLPRRNRRFLPAGWRVDAGVPETHDDAVRLLTRFEPVVRYTAGELFLPTAVDGFLHHAGLWRHVPGTAGGECLVPPGGLDPALLAERGERFAGDRLFLRFAQEPLGRAEYRRWRRERHASAFRPASRFAAVGLSARLVDAALRMSLLVRGKVPGGTRAAAHLRYTAHLRPEISPYYGRVFRDAGYLVLQYWYFYAMNDWRSTFGGVNDHEADWEHVTLFLTGPPDRPDPAWVLFSSHDKEGRDVRRRWDDPDLEHVGEHPVVYAGGGSHAGAYRRGDYVTKVSAPGLRRLRRYADGFGIPFLDYHRGDGPGIGPGEERRWTPVVVTDDTPWVRAYRGLWGLDTQDRFGGERAPAGPRYTRDGTVRPSWAYPVTWALLDAEPLGTAHEAELRERRLAAVESRLRDVRAGIEEDRDTSRQHLAAARATGRERPGADAGLGRSQAERVALEEERAALVRARTHPPAPAPAAGDPAHRPVPLEEQARRRRFRAAWAAASASVVLAGAALILVRPPAGVFWSGAGLAFVIVAVEAAAQSRLLRFLRATLVTVVALTAGWAVVMLVTRHWRVAVAAVLMAVAIGLWAGNLRAWLARR</sequence>
<dbReference type="PANTHER" id="PTHR48174:SF5">
    <property type="entry name" value="VACUOLAR PROTEIN SORTING-ASSOCIATED PROTEIN 62"/>
    <property type="match status" value="1"/>
</dbReference>
<name>A0ABY5ZD32_9ACTN</name>
<proteinExistence type="predicted"/>
<organism evidence="3 4">
    <name type="scientific">Dactylosporangium roseum</name>
    <dbReference type="NCBI Taxonomy" id="47989"/>
    <lineage>
        <taxon>Bacteria</taxon>
        <taxon>Bacillati</taxon>
        <taxon>Actinomycetota</taxon>
        <taxon>Actinomycetes</taxon>
        <taxon>Micromonosporales</taxon>
        <taxon>Micromonosporaceae</taxon>
        <taxon>Dactylosporangium</taxon>
    </lineage>
</organism>
<feature type="transmembrane region" description="Helical" evidence="2">
    <location>
        <begin position="539"/>
        <end position="560"/>
    </location>
</feature>
<reference evidence="3" key="1">
    <citation type="submission" date="2021-04" db="EMBL/GenBank/DDBJ databases">
        <title>Biosynthetic gene clusters of Dactylosporangioum roseum.</title>
        <authorList>
            <person name="Hartkoorn R.C."/>
            <person name="Beaudoing E."/>
            <person name="Hot D."/>
            <person name="Moureu S."/>
        </authorList>
    </citation>
    <scope>NUCLEOTIDE SEQUENCE</scope>
    <source>
        <strain evidence="3">NRRL B-16295</strain>
    </source>
</reference>
<gene>
    <name evidence="3" type="ORF">Drose_18695</name>
</gene>
<feature type="transmembrane region" description="Helical" evidence="2">
    <location>
        <begin position="514"/>
        <end position="532"/>
    </location>
</feature>
<feature type="transmembrane region" description="Helical" evidence="2">
    <location>
        <begin position="566"/>
        <end position="588"/>
    </location>
</feature>